<name>V5EAH0_KALBG</name>
<keyword evidence="3" id="KW-1185">Reference proteome</keyword>
<dbReference type="OrthoDB" id="3360290at2759"/>
<dbReference type="EMBL" id="KI545863">
    <property type="protein sequence ID" value="EST07401.1"/>
    <property type="molecule type" value="Genomic_DNA"/>
</dbReference>
<feature type="region of interest" description="Disordered" evidence="1">
    <location>
        <begin position="74"/>
        <end position="100"/>
    </location>
</feature>
<evidence type="ECO:0000256" key="1">
    <source>
        <dbReference type="SAM" id="MobiDB-lite"/>
    </source>
</evidence>
<reference evidence="3" key="1">
    <citation type="journal article" date="2013" name="Genome Announc.">
        <title>Draft genome sequence of Pseudozyma brasiliensis sp. nov. strain GHG001, a high producer of endo-1,4-xylanase isolated from an insect pest of sugarcane.</title>
        <authorList>
            <person name="Oliveira J.V.D.C."/>
            <person name="dos Santos R.A.C."/>
            <person name="Borges T.A."/>
            <person name="Riano-Pachon D.M."/>
            <person name="Goldman G.H."/>
        </authorList>
    </citation>
    <scope>NUCLEOTIDE SEQUENCE [LARGE SCALE GENOMIC DNA]</scope>
    <source>
        <strain evidence="3">GHG001</strain>
    </source>
</reference>
<dbReference type="Proteomes" id="UP000019377">
    <property type="component" value="Unassembled WGS sequence"/>
</dbReference>
<sequence length="126" mass="14389">MAGSINPIQILIDRCPSLEMLLLVGHAESDYVGFTEKYRRWLRRLRRPRLNDTKVRLELVTVLRREAHDESYALMSRTGSNSPLSAGDANGRIQQRARQHQLRTQVDDAIEAVDMLSDDEVSSDEP</sequence>
<evidence type="ECO:0000313" key="2">
    <source>
        <dbReference type="EMBL" id="EST07401.1"/>
    </source>
</evidence>
<protein>
    <submittedName>
        <fullName evidence="2">Uncharacterized protein</fullName>
    </submittedName>
</protein>
<dbReference type="STRING" id="1365824.V5EAH0"/>
<gene>
    <name evidence="2" type="ORF">PSEUBRA_SCAF20g03175</name>
</gene>
<evidence type="ECO:0000313" key="3">
    <source>
        <dbReference type="Proteomes" id="UP000019377"/>
    </source>
</evidence>
<proteinExistence type="predicted"/>
<accession>V5EAH0</accession>
<dbReference type="AlphaFoldDB" id="V5EAH0"/>
<organism evidence="2 3">
    <name type="scientific">Kalmanozyma brasiliensis (strain GHG001)</name>
    <name type="common">Yeast</name>
    <name type="synonym">Pseudozyma brasiliensis</name>
    <dbReference type="NCBI Taxonomy" id="1365824"/>
    <lineage>
        <taxon>Eukaryota</taxon>
        <taxon>Fungi</taxon>
        <taxon>Dikarya</taxon>
        <taxon>Basidiomycota</taxon>
        <taxon>Ustilaginomycotina</taxon>
        <taxon>Ustilaginomycetes</taxon>
        <taxon>Ustilaginales</taxon>
        <taxon>Ustilaginaceae</taxon>
        <taxon>Kalmanozyma</taxon>
    </lineage>
</organism>
<dbReference type="HOGENOM" id="CLU_1982510_0_0_1"/>